<feature type="region of interest" description="Disordered" evidence="9">
    <location>
        <begin position="1"/>
        <end position="35"/>
    </location>
</feature>
<comment type="caution">
    <text evidence="11">The sequence shown here is derived from an EMBL/GenBank/DDBJ whole genome shotgun (WGS) entry which is preliminary data.</text>
</comment>
<comment type="catalytic activity">
    <reaction evidence="8">
        <text>L-seryl-[protein] + ATP = O-phospho-L-seryl-[protein] + ADP + H(+)</text>
        <dbReference type="Rhea" id="RHEA:17989"/>
        <dbReference type="Rhea" id="RHEA-COMP:9863"/>
        <dbReference type="Rhea" id="RHEA-COMP:11604"/>
        <dbReference type="ChEBI" id="CHEBI:15378"/>
        <dbReference type="ChEBI" id="CHEBI:29999"/>
        <dbReference type="ChEBI" id="CHEBI:30616"/>
        <dbReference type="ChEBI" id="CHEBI:83421"/>
        <dbReference type="ChEBI" id="CHEBI:456216"/>
        <dbReference type="EC" id="2.7.11.1"/>
    </reaction>
</comment>
<evidence type="ECO:0000256" key="9">
    <source>
        <dbReference type="SAM" id="MobiDB-lite"/>
    </source>
</evidence>
<organism evidence="11 12">
    <name type="scientific">Leptomonas seymouri</name>
    <dbReference type="NCBI Taxonomy" id="5684"/>
    <lineage>
        <taxon>Eukaryota</taxon>
        <taxon>Discoba</taxon>
        <taxon>Euglenozoa</taxon>
        <taxon>Kinetoplastea</taxon>
        <taxon>Metakinetoplastina</taxon>
        <taxon>Trypanosomatida</taxon>
        <taxon>Trypanosomatidae</taxon>
        <taxon>Leishmaniinae</taxon>
        <taxon>Leptomonas</taxon>
    </lineage>
</organism>
<dbReference type="SUPFAM" id="SSF56112">
    <property type="entry name" value="Protein kinase-like (PK-like)"/>
    <property type="match status" value="2"/>
</dbReference>
<name>A0A0N1PDS2_LEPSE</name>
<evidence type="ECO:0000256" key="7">
    <source>
        <dbReference type="ARBA" id="ARBA00047899"/>
    </source>
</evidence>
<evidence type="ECO:0000256" key="8">
    <source>
        <dbReference type="ARBA" id="ARBA00048679"/>
    </source>
</evidence>
<dbReference type="Proteomes" id="UP000038009">
    <property type="component" value="Unassembled WGS sequence"/>
</dbReference>
<keyword evidence="5" id="KW-0418">Kinase</keyword>
<evidence type="ECO:0000256" key="3">
    <source>
        <dbReference type="ARBA" id="ARBA00022679"/>
    </source>
</evidence>
<dbReference type="SMART" id="SM00220">
    <property type="entry name" value="S_TKc"/>
    <property type="match status" value="1"/>
</dbReference>
<evidence type="ECO:0000256" key="6">
    <source>
        <dbReference type="ARBA" id="ARBA00022840"/>
    </source>
</evidence>
<dbReference type="InterPro" id="IPR000719">
    <property type="entry name" value="Prot_kinase_dom"/>
</dbReference>
<evidence type="ECO:0000313" key="11">
    <source>
        <dbReference type="EMBL" id="KPI89420.1"/>
    </source>
</evidence>
<evidence type="ECO:0000256" key="5">
    <source>
        <dbReference type="ARBA" id="ARBA00022777"/>
    </source>
</evidence>
<evidence type="ECO:0000259" key="10">
    <source>
        <dbReference type="PROSITE" id="PS50011"/>
    </source>
</evidence>
<feature type="compositionally biased region" description="Basic and acidic residues" evidence="9">
    <location>
        <begin position="20"/>
        <end position="34"/>
    </location>
</feature>
<dbReference type="InterPro" id="IPR011009">
    <property type="entry name" value="Kinase-like_dom_sf"/>
</dbReference>
<gene>
    <name evidence="11" type="ORF">ABL78_1456</name>
</gene>
<dbReference type="GO" id="GO:0004674">
    <property type="term" value="F:protein serine/threonine kinase activity"/>
    <property type="evidence" value="ECO:0007669"/>
    <property type="project" value="UniProtKB-KW"/>
</dbReference>
<dbReference type="EMBL" id="LJSK01000024">
    <property type="protein sequence ID" value="KPI89420.1"/>
    <property type="molecule type" value="Genomic_DNA"/>
</dbReference>
<keyword evidence="12" id="KW-1185">Reference proteome</keyword>
<feature type="domain" description="Protein kinase" evidence="10">
    <location>
        <begin position="63"/>
        <end position="709"/>
    </location>
</feature>
<dbReference type="PROSITE" id="PS50011">
    <property type="entry name" value="PROTEIN_KINASE_DOM"/>
    <property type="match status" value="1"/>
</dbReference>
<dbReference type="OMA" id="MRRQSAW"/>
<keyword evidence="6" id="KW-0067">ATP-binding</keyword>
<comment type="catalytic activity">
    <reaction evidence="7">
        <text>L-threonyl-[protein] + ATP = O-phospho-L-threonyl-[protein] + ADP + H(+)</text>
        <dbReference type="Rhea" id="RHEA:46608"/>
        <dbReference type="Rhea" id="RHEA-COMP:11060"/>
        <dbReference type="Rhea" id="RHEA-COMP:11605"/>
        <dbReference type="ChEBI" id="CHEBI:15378"/>
        <dbReference type="ChEBI" id="CHEBI:30013"/>
        <dbReference type="ChEBI" id="CHEBI:30616"/>
        <dbReference type="ChEBI" id="CHEBI:61977"/>
        <dbReference type="ChEBI" id="CHEBI:456216"/>
        <dbReference type="EC" id="2.7.11.1"/>
    </reaction>
</comment>
<dbReference type="AlphaFoldDB" id="A0A0N1PDS2"/>
<evidence type="ECO:0000313" key="12">
    <source>
        <dbReference type="Proteomes" id="UP000038009"/>
    </source>
</evidence>
<feature type="compositionally biased region" description="Low complexity" evidence="9">
    <location>
        <begin position="888"/>
        <end position="898"/>
    </location>
</feature>
<evidence type="ECO:0000256" key="4">
    <source>
        <dbReference type="ARBA" id="ARBA00022741"/>
    </source>
</evidence>
<evidence type="ECO:0000256" key="1">
    <source>
        <dbReference type="ARBA" id="ARBA00012513"/>
    </source>
</evidence>
<dbReference type="GO" id="GO:0005524">
    <property type="term" value="F:ATP binding"/>
    <property type="evidence" value="ECO:0007669"/>
    <property type="project" value="UniProtKB-KW"/>
</dbReference>
<feature type="region of interest" description="Disordered" evidence="9">
    <location>
        <begin position="881"/>
        <end position="916"/>
    </location>
</feature>
<dbReference type="OrthoDB" id="265966at2759"/>
<keyword evidence="3" id="KW-0808">Transferase</keyword>
<sequence length="979" mass="106377">MLHVSASCAHHKATHNATVAERRRSQQPTHERTRSVHFSMEPVARDVQREMELELQRWVEPALKTAFTFDASARGAVSVRRCTTRRDGKTVVLKTVAMTLPAFRGSTTVSLRSDFQGCSSTELSSDLSGNLLNPRSMKDTTTWSQAQLLPDASVTLFHQVGKKLPHVAGVVDVFTLASMLRSMDAEEEQLSGDLVRMPALTKSYMEERGWTMAGVAVAGPAAAAAPAKSHRCGSIVSGHSSLMHGTPPPPPPPHPTVFLYARDYVENFNSLSTFLEDRWGRDLFPITVMPKWAHHVPAGSNTGDSRVSGSLSMRAEDIRKLEEHASRWLSGRAKVEKRKRRLVEERIAADTSLHGAAVAAPVFEDPQRLTEHDAADIVWAVASALDGLHHSGHPHGNLKPGNVLVQWWDVERDAASRRKACLTDHLLPLIPDALLEPGAVLSLPGWRTRETRGYACMKAHDAAVLPHMLGGGPAGAPPSGPASYTISGCWLTSGKEGSDSRMSFEGGVEGMSNEAYEAVLLQHMVAPENVLLVLNSAETSEQAMAASKGDATGEECRVWVNQHGATPATDVYALGVLLWVMLMGRLPPLPQYCRVISSAGGDARTATAVTVDHGGPLPPSYADVLVRCIMSFFEIRAGTVATHACSGKRLRELSTFLHSEMARTHLPLVLALARADDVHPVTMDLLVRMLHTDPKHRITLAELRQHAFFRAYGSRRHELRRQYEVAHRAASLSSRQSMRAPDGRLLMPRQMGALAGVPKETQRSQERCRSEISATAVKSDRHSATSTGAITTHSSPPFARSRSAYAASVAAAVQYPFARRTEQAVNGTFGCESWEQTCFLGPASQSLTRHSSSTPISRSACPSPISVTMEDCATVVLSAGEKSPSIRLRTPSLPPTSSDRSDSSPHGPARTTTLRSMRRWTALRPTVSVMHPPKDDAPVATLLSVPSQRLVLPAAEADQTLPKHPLGPRRPAVRVRHTT</sequence>
<evidence type="ECO:0000256" key="2">
    <source>
        <dbReference type="ARBA" id="ARBA00022527"/>
    </source>
</evidence>
<keyword evidence="2" id="KW-0723">Serine/threonine-protein kinase</keyword>
<feature type="compositionally biased region" description="Polar residues" evidence="9">
    <location>
        <begin position="784"/>
        <end position="793"/>
    </location>
</feature>
<protein>
    <recommendedName>
        <fullName evidence="1">non-specific serine/threonine protein kinase</fullName>
        <ecNumber evidence="1">2.7.11.1</ecNumber>
    </recommendedName>
</protein>
<feature type="region of interest" description="Disordered" evidence="9">
    <location>
        <begin position="955"/>
        <end position="979"/>
    </location>
</feature>
<dbReference type="Gene3D" id="1.10.510.10">
    <property type="entry name" value="Transferase(Phosphotransferase) domain 1"/>
    <property type="match status" value="2"/>
</dbReference>
<feature type="region of interest" description="Disordered" evidence="9">
    <location>
        <begin position="772"/>
        <end position="795"/>
    </location>
</feature>
<proteinExistence type="predicted"/>
<reference evidence="11 12" key="1">
    <citation type="journal article" date="2015" name="PLoS Pathog.">
        <title>Leptomonas seymouri: Adaptations to the Dixenous Life Cycle Analyzed by Genome Sequencing, Transcriptome Profiling and Co-infection with Leishmania donovani.</title>
        <authorList>
            <person name="Kraeva N."/>
            <person name="Butenko A."/>
            <person name="Hlavacova J."/>
            <person name="Kostygov A."/>
            <person name="Myskova J."/>
            <person name="Grybchuk D."/>
            <person name="Lestinova T."/>
            <person name="Votypka J."/>
            <person name="Volf P."/>
            <person name="Opperdoes F."/>
            <person name="Flegontov P."/>
            <person name="Lukes J."/>
            <person name="Yurchenko V."/>
        </authorList>
    </citation>
    <scope>NUCLEOTIDE SEQUENCE [LARGE SCALE GENOMIC DNA]</scope>
    <source>
        <strain evidence="11 12">ATCC 30220</strain>
    </source>
</reference>
<keyword evidence="4" id="KW-0547">Nucleotide-binding</keyword>
<dbReference type="VEuPathDB" id="TriTrypDB:Lsey_0024_0130"/>
<accession>A0A0N1PDS2</accession>
<dbReference type="PANTHER" id="PTHR24343">
    <property type="entry name" value="SERINE/THREONINE KINASE"/>
    <property type="match status" value="1"/>
</dbReference>
<dbReference type="EC" id="2.7.11.1" evidence="1"/>